<dbReference type="EMBL" id="JACDUH010000001">
    <property type="protein sequence ID" value="MBA2851213.1"/>
    <property type="molecule type" value="Genomic_DNA"/>
</dbReference>
<keyword evidence="1" id="KW-0812">Transmembrane</keyword>
<proteinExistence type="predicted"/>
<evidence type="ECO:0000313" key="2">
    <source>
        <dbReference type="EMBL" id="MBA2851213.1"/>
    </source>
</evidence>
<organism evidence="2 3">
    <name type="scientific">Methanococcus maripaludis</name>
    <name type="common">Methanococcus deltae</name>
    <dbReference type="NCBI Taxonomy" id="39152"/>
    <lineage>
        <taxon>Archaea</taxon>
        <taxon>Methanobacteriati</taxon>
        <taxon>Methanobacteriota</taxon>
        <taxon>Methanomada group</taxon>
        <taxon>Methanococci</taxon>
        <taxon>Methanococcales</taxon>
        <taxon>Methanococcaceae</taxon>
        <taxon>Methanococcus</taxon>
    </lineage>
</organism>
<comment type="caution">
    <text evidence="2">The sequence shown here is derived from an EMBL/GenBank/DDBJ whole genome shotgun (WGS) entry which is preliminary data.</text>
</comment>
<feature type="transmembrane region" description="Helical" evidence="1">
    <location>
        <begin position="36"/>
        <end position="59"/>
    </location>
</feature>
<keyword evidence="1" id="KW-1133">Transmembrane helix</keyword>
<dbReference type="AlphaFoldDB" id="A0A7J9NW37"/>
<protein>
    <submittedName>
        <fullName evidence="2">Uncharacterized protein</fullName>
    </submittedName>
</protein>
<evidence type="ECO:0000313" key="3">
    <source>
        <dbReference type="Proteomes" id="UP000564425"/>
    </source>
</evidence>
<feature type="transmembrane region" description="Helical" evidence="1">
    <location>
        <begin position="6"/>
        <end position="24"/>
    </location>
</feature>
<evidence type="ECO:0000256" key="1">
    <source>
        <dbReference type="SAM" id="Phobius"/>
    </source>
</evidence>
<dbReference type="RefSeq" id="WP_181501093.1">
    <property type="nucleotide sequence ID" value="NZ_JACDUH010000001.1"/>
</dbReference>
<keyword evidence="1" id="KW-0472">Membrane</keyword>
<reference evidence="2 3" key="1">
    <citation type="submission" date="2020-07" db="EMBL/GenBank/DDBJ databases">
        <title>Genomic Encyclopedia of Type Strains, Phase IV (KMG-V): Genome sequencing to study the core and pangenomes of soil and plant-associated prokaryotes.</title>
        <authorList>
            <person name="Whitman W."/>
        </authorList>
    </citation>
    <scope>NUCLEOTIDE SEQUENCE [LARGE SCALE GENOMIC DNA]</scope>
    <source>
        <strain evidence="2 3">A1</strain>
    </source>
</reference>
<accession>A0A7J9NW37</accession>
<dbReference type="Proteomes" id="UP000564425">
    <property type="component" value="Unassembled WGS sequence"/>
</dbReference>
<gene>
    <name evidence="2" type="ORF">HNP86_001344</name>
</gene>
<sequence length="60" mass="6783">MIEQIFDNPVSIATFTITTLFYMIRMSEVYNKDKSIKTLISCVAGYFVVLGIVFLITGII</sequence>
<name>A0A7J9NW37_METMI</name>